<evidence type="ECO:0000256" key="5">
    <source>
        <dbReference type="ARBA" id="ARBA00023136"/>
    </source>
</evidence>
<evidence type="ECO:0000313" key="10">
    <source>
        <dbReference type="Proteomes" id="UP001141327"/>
    </source>
</evidence>
<feature type="region of interest" description="Disordered" evidence="7">
    <location>
        <begin position="1"/>
        <end position="22"/>
    </location>
</feature>
<evidence type="ECO:0000256" key="7">
    <source>
        <dbReference type="SAM" id="MobiDB-lite"/>
    </source>
</evidence>
<comment type="similarity">
    <text evidence="2 6">Belongs to the YIP1 family.</text>
</comment>
<feature type="domain" description="Yip1" evidence="8">
    <location>
        <begin position="93"/>
        <end position="241"/>
    </location>
</feature>
<evidence type="ECO:0000313" key="9">
    <source>
        <dbReference type="EMBL" id="KAJ4460943.1"/>
    </source>
</evidence>
<feature type="transmembrane region" description="Helical" evidence="6">
    <location>
        <begin position="227"/>
        <end position="245"/>
    </location>
</feature>
<evidence type="ECO:0000259" key="8">
    <source>
        <dbReference type="Pfam" id="PF04893"/>
    </source>
</evidence>
<evidence type="ECO:0000256" key="6">
    <source>
        <dbReference type="RuleBase" id="RU361264"/>
    </source>
</evidence>
<comment type="subcellular location">
    <subcellularLocation>
        <location evidence="6">Golgi apparatus membrane</location>
        <topology evidence="6">Multi-pass membrane protein</topology>
    </subcellularLocation>
    <subcellularLocation>
        <location evidence="1">Membrane</location>
        <topology evidence="1">Multi-pass membrane protein</topology>
    </subcellularLocation>
</comment>
<comment type="caution">
    <text evidence="9">The sequence shown here is derived from an EMBL/GenBank/DDBJ whole genome shotgun (WGS) entry which is preliminary data.</text>
</comment>
<evidence type="ECO:0000256" key="2">
    <source>
        <dbReference type="ARBA" id="ARBA00010596"/>
    </source>
</evidence>
<feature type="transmembrane region" description="Helical" evidence="6">
    <location>
        <begin position="128"/>
        <end position="151"/>
    </location>
</feature>
<organism evidence="9 10">
    <name type="scientific">Paratrimastix pyriformis</name>
    <dbReference type="NCBI Taxonomy" id="342808"/>
    <lineage>
        <taxon>Eukaryota</taxon>
        <taxon>Metamonada</taxon>
        <taxon>Preaxostyla</taxon>
        <taxon>Paratrimastigidae</taxon>
        <taxon>Paratrimastix</taxon>
    </lineage>
</organism>
<dbReference type="InterPro" id="IPR006977">
    <property type="entry name" value="Yip1_dom"/>
</dbReference>
<dbReference type="Proteomes" id="UP001141327">
    <property type="component" value="Unassembled WGS sequence"/>
</dbReference>
<feature type="transmembrane region" description="Helical" evidence="6">
    <location>
        <begin position="103"/>
        <end position="121"/>
    </location>
</feature>
<gene>
    <name evidence="9" type="ORF">PAPYR_2789</name>
</gene>
<evidence type="ECO:0000256" key="1">
    <source>
        <dbReference type="ARBA" id="ARBA00004141"/>
    </source>
</evidence>
<dbReference type="Pfam" id="PF04893">
    <property type="entry name" value="Yip1"/>
    <property type="match status" value="1"/>
</dbReference>
<keyword evidence="10" id="KW-1185">Reference proteome</keyword>
<keyword evidence="5 6" id="KW-0472">Membrane</keyword>
<dbReference type="EMBL" id="JAPMOS010000010">
    <property type="protein sequence ID" value="KAJ4460943.1"/>
    <property type="molecule type" value="Genomic_DNA"/>
</dbReference>
<name>A0ABQ8UQ34_9EUKA</name>
<reference evidence="9" key="1">
    <citation type="journal article" date="2022" name="bioRxiv">
        <title>Genomics of Preaxostyla Flagellates Illuminates Evolutionary Transitions and the Path Towards Mitochondrial Loss.</title>
        <authorList>
            <person name="Novak L.V.F."/>
            <person name="Treitli S.C."/>
            <person name="Pyrih J."/>
            <person name="Halakuc P."/>
            <person name="Pipaliya S.V."/>
            <person name="Vacek V."/>
            <person name="Brzon O."/>
            <person name="Soukal P."/>
            <person name="Eme L."/>
            <person name="Dacks J.B."/>
            <person name="Karnkowska A."/>
            <person name="Elias M."/>
            <person name="Hampl V."/>
        </authorList>
    </citation>
    <scope>NUCLEOTIDE SEQUENCE</scope>
    <source>
        <strain evidence="9">RCP-MX</strain>
    </source>
</reference>
<feature type="transmembrane region" description="Helical" evidence="6">
    <location>
        <begin position="192"/>
        <end position="215"/>
    </location>
</feature>
<keyword evidence="4 6" id="KW-1133">Transmembrane helix</keyword>
<dbReference type="PANTHER" id="PTHR21236">
    <property type="entry name" value="GOLGI MEMBRANE PROTEIN YIP1"/>
    <property type="match status" value="1"/>
</dbReference>
<protein>
    <recommendedName>
        <fullName evidence="6">Protein YIPF</fullName>
    </recommendedName>
</protein>
<evidence type="ECO:0000256" key="4">
    <source>
        <dbReference type="ARBA" id="ARBA00022989"/>
    </source>
</evidence>
<sequence length="246" mass="26743">MSANNPFDDGHTPQALVPPLPAASVNPVASGAPDLISDTTGLISGQETAAPAQNPGQPQAQDTLNEPVWQTIWRDFRRIAIKMSFVFLPRKSRVASELHDWDLWGPLVATLTLAVILSLTAPPSQSELLFTAIFVISWLGGSVLTFNSLLLGGKISFFQSVSLFGYCLFPLTFCAFLVAILKLVLGGDSSLFLVLKIIFVVVTLGWSTFACVPFLSDLVPTGRKTLALYPVFLFFCCMAWMVLMVK</sequence>
<dbReference type="PANTHER" id="PTHR21236:SF1">
    <property type="entry name" value="PROTEIN YIPF6"/>
    <property type="match status" value="1"/>
</dbReference>
<proteinExistence type="inferred from homology"/>
<evidence type="ECO:0000256" key="3">
    <source>
        <dbReference type="ARBA" id="ARBA00022692"/>
    </source>
</evidence>
<dbReference type="InterPro" id="IPR045231">
    <property type="entry name" value="Yip1/4-like"/>
</dbReference>
<accession>A0ABQ8UQ34</accession>
<keyword evidence="3 6" id="KW-0812">Transmembrane</keyword>
<feature type="transmembrane region" description="Helical" evidence="6">
    <location>
        <begin position="163"/>
        <end position="185"/>
    </location>
</feature>